<accession>A0ABM8H5U6</accession>
<sequence length="145" mass="16291">MGIRLAPVSRPVGRARFRRDPRQDLIAAAAGCGGRSRRRDRLRDRDALRRGLPLEAERDYARVMEDATTYVAEFIDGPLEGDFEQRALVGGSHEERVGMVAAVDGLESLFWYDAVDRRDVGGQLRVRFRFDPAGSDPVESDEEND</sequence>
<protein>
    <submittedName>
        <fullName evidence="1">Uncharacterized protein</fullName>
    </submittedName>
</protein>
<proteinExistence type="predicted"/>
<gene>
    <name evidence="1" type="ORF">GCM10025870_32950</name>
</gene>
<dbReference type="EMBL" id="AP027734">
    <property type="protein sequence ID" value="BDZ56222.1"/>
    <property type="molecule type" value="Genomic_DNA"/>
</dbReference>
<dbReference type="Proteomes" id="UP001321477">
    <property type="component" value="Chromosome"/>
</dbReference>
<reference evidence="2" key="1">
    <citation type="journal article" date="2019" name="Int. J. Syst. Evol. Microbiol.">
        <title>The Global Catalogue of Microorganisms (GCM) 10K type strain sequencing project: providing services to taxonomists for standard genome sequencing and annotation.</title>
        <authorList>
            <consortium name="The Broad Institute Genomics Platform"/>
            <consortium name="The Broad Institute Genome Sequencing Center for Infectious Disease"/>
            <person name="Wu L."/>
            <person name="Ma J."/>
        </authorList>
    </citation>
    <scope>NUCLEOTIDE SEQUENCE [LARGE SCALE GENOMIC DNA]</scope>
    <source>
        <strain evidence="2">NBRC 109019</strain>
    </source>
</reference>
<evidence type="ECO:0000313" key="2">
    <source>
        <dbReference type="Proteomes" id="UP001321477"/>
    </source>
</evidence>
<organism evidence="1 2">
    <name type="scientific">Agromyces marinus</name>
    <dbReference type="NCBI Taxonomy" id="1389020"/>
    <lineage>
        <taxon>Bacteria</taxon>
        <taxon>Bacillati</taxon>
        <taxon>Actinomycetota</taxon>
        <taxon>Actinomycetes</taxon>
        <taxon>Micrococcales</taxon>
        <taxon>Microbacteriaceae</taxon>
        <taxon>Agromyces</taxon>
    </lineage>
</organism>
<keyword evidence="2" id="KW-1185">Reference proteome</keyword>
<name>A0ABM8H5U6_9MICO</name>
<evidence type="ECO:0000313" key="1">
    <source>
        <dbReference type="EMBL" id="BDZ56222.1"/>
    </source>
</evidence>